<evidence type="ECO:0000259" key="1">
    <source>
        <dbReference type="Pfam" id="PF13538"/>
    </source>
</evidence>
<name>A0AA42M8R4_ACIJO</name>
<dbReference type="GO" id="GO:0005524">
    <property type="term" value="F:ATP binding"/>
    <property type="evidence" value="ECO:0007669"/>
    <property type="project" value="UniProtKB-KW"/>
</dbReference>
<feature type="domain" description="UvrD-like helicase C-terminal" evidence="1">
    <location>
        <begin position="1"/>
        <end position="46"/>
    </location>
</feature>
<evidence type="ECO:0000313" key="2">
    <source>
        <dbReference type="EMBL" id="MDH0825865.1"/>
    </source>
</evidence>
<dbReference type="SUPFAM" id="SSF52540">
    <property type="entry name" value="P-loop containing nucleoside triphosphate hydrolases"/>
    <property type="match status" value="1"/>
</dbReference>
<sequence length="47" mass="5702">MTIHSSKGLEFDNVIIDKNDFFYRQKIEENNFYVAFTRAKKRIFVIN</sequence>
<dbReference type="InterPro" id="IPR027417">
    <property type="entry name" value="P-loop_NTPase"/>
</dbReference>
<dbReference type="InterPro" id="IPR027785">
    <property type="entry name" value="UvrD-like_helicase_C"/>
</dbReference>
<evidence type="ECO:0000313" key="3">
    <source>
        <dbReference type="Proteomes" id="UP001160116"/>
    </source>
</evidence>
<dbReference type="RefSeq" id="WP_234303885.1">
    <property type="nucleotide sequence ID" value="NZ_CP090180.1"/>
</dbReference>
<dbReference type="AlphaFoldDB" id="A0AA42M8R4"/>
<dbReference type="Pfam" id="PF13538">
    <property type="entry name" value="UvrD_C_2"/>
    <property type="match status" value="1"/>
</dbReference>
<accession>A0AA42M8R4</accession>
<dbReference type="Gene3D" id="3.40.50.300">
    <property type="entry name" value="P-loop containing nucleotide triphosphate hydrolases"/>
    <property type="match status" value="1"/>
</dbReference>
<protein>
    <submittedName>
        <fullName evidence="2">ATP-binding domain-containing protein</fullName>
    </submittedName>
</protein>
<dbReference type="EMBL" id="JAOCCL010000009">
    <property type="protein sequence ID" value="MDH0825865.1"/>
    <property type="molecule type" value="Genomic_DNA"/>
</dbReference>
<keyword evidence="2" id="KW-0547">Nucleotide-binding</keyword>
<keyword evidence="2" id="KW-0067">ATP-binding</keyword>
<gene>
    <name evidence="2" type="ORF">N5C97_05035</name>
</gene>
<dbReference type="Proteomes" id="UP001160116">
    <property type="component" value="Unassembled WGS sequence"/>
</dbReference>
<reference evidence="2" key="1">
    <citation type="submission" date="2022-09" db="EMBL/GenBank/DDBJ databases">
        <title>Intensive care unit water sources are persistently colonized with multi-drug resistant bacteria and are the site of extensive horizontal gene transfer of antibiotic resistance genes.</title>
        <authorList>
            <person name="Diorio-Toth L."/>
        </authorList>
    </citation>
    <scope>NUCLEOTIDE SEQUENCE</scope>
    <source>
        <strain evidence="2">GD03885</strain>
    </source>
</reference>
<organism evidence="2 3">
    <name type="scientific">Acinetobacter johnsonii</name>
    <dbReference type="NCBI Taxonomy" id="40214"/>
    <lineage>
        <taxon>Bacteria</taxon>
        <taxon>Pseudomonadati</taxon>
        <taxon>Pseudomonadota</taxon>
        <taxon>Gammaproteobacteria</taxon>
        <taxon>Moraxellales</taxon>
        <taxon>Moraxellaceae</taxon>
        <taxon>Acinetobacter</taxon>
    </lineage>
</organism>
<proteinExistence type="predicted"/>
<comment type="caution">
    <text evidence="2">The sequence shown here is derived from an EMBL/GenBank/DDBJ whole genome shotgun (WGS) entry which is preliminary data.</text>
</comment>